<dbReference type="EMBL" id="KN840516">
    <property type="protein sequence ID" value="KIP06498.1"/>
    <property type="molecule type" value="Genomic_DNA"/>
</dbReference>
<dbReference type="HOGENOM" id="CLU_1723046_0_0_1"/>
<organism evidence="3 4">
    <name type="scientific">Phlebiopsis gigantea (strain 11061_1 CR5-6)</name>
    <name type="common">White-rot fungus</name>
    <name type="synonym">Peniophora gigantea</name>
    <dbReference type="NCBI Taxonomy" id="745531"/>
    <lineage>
        <taxon>Eukaryota</taxon>
        <taxon>Fungi</taxon>
        <taxon>Dikarya</taxon>
        <taxon>Basidiomycota</taxon>
        <taxon>Agaricomycotina</taxon>
        <taxon>Agaricomycetes</taxon>
        <taxon>Polyporales</taxon>
        <taxon>Phanerochaetaceae</taxon>
        <taxon>Phlebiopsis</taxon>
    </lineage>
</organism>
<gene>
    <name evidence="3" type="ORF">PHLGIDRAFT_453076</name>
</gene>
<evidence type="ECO:0000256" key="2">
    <source>
        <dbReference type="SAM" id="SignalP"/>
    </source>
</evidence>
<protein>
    <recommendedName>
        <fullName evidence="5">Secreted protein</fullName>
    </recommendedName>
</protein>
<feature type="signal peptide" evidence="2">
    <location>
        <begin position="1"/>
        <end position="18"/>
    </location>
</feature>
<name>A0A0C3PJU4_PHLG1</name>
<proteinExistence type="predicted"/>
<feature type="region of interest" description="Disordered" evidence="1">
    <location>
        <begin position="109"/>
        <end position="137"/>
    </location>
</feature>
<evidence type="ECO:0008006" key="5">
    <source>
        <dbReference type="Google" id="ProtNLM"/>
    </source>
</evidence>
<dbReference type="AlphaFoldDB" id="A0A0C3PJU4"/>
<keyword evidence="2" id="KW-0732">Signal</keyword>
<reference evidence="3 4" key="1">
    <citation type="journal article" date="2014" name="PLoS Genet.">
        <title>Analysis of the Phlebiopsis gigantea genome, transcriptome and secretome provides insight into its pioneer colonization strategies of wood.</title>
        <authorList>
            <person name="Hori C."/>
            <person name="Ishida T."/>
            <person name="Igarashi K."/>
            <person name="Samejima M."/>
            <person name="Suzuki H."/>
            <person name="Master E."/>
            <person name="Ferreira P."/>
            <person name="Ruiz-Duenas F.J."/>
            <person name="Held B."/>
            <person name="Canessa P."/>
            <person name="Larrondo L.F."/>
            <person name="Schmoll M."/>
            <person name="Druzhinina I.S."/>
            <person name="Kubicek C.P."/>
            <person name="Gaskell J.A."/>
            <person name="Kersten P."/>
            <person name="St John F."/>
            <person name="Glasner J."/>
            <person name="Sabat G."/>
            <person name="Splinter BonDurant S."/>
            <person name="Syed K."/>
            <person name="Yadav J."/>
            <person name="Mgbeahuruike A.C."/>
            <person name="Kovalchuk A."/>
            <person name="Asiegbu F.O."/>
            <person name="Lackner G."/>
            <person name="Hoffmeister D."/>
            <person name="Rencoret J."/>
            <person name="Gutierrez A."/>
            <person name="Sun H."/>
            <person name="Lindquist E."/>
            <person name="Barry K."/>
            <person name="Riley R."/>
            <person name="Grigoriev I.V."/>
            <person name="Henrissat B."/>
            <person name="Kues U."/>
            <person name="Berka R.M."/>
            <person name="Martinez A.T."/>
            <person name="Covert S.F."/>
            <person name="Blanchette R.A."/>
            <person name="Cullen D."/>
        </authorList>
    </citation>
    <scope>NUCLEOTIDE SEQUENCE [LARGE SCALE GENOMIC DNA]</scope>
    <source>
        <strain evidence="3 4">11061_1 CR5-6</strain>
    </source>
</reference>
<evidence type="ECO:0000313" key="3">
    <source>
        <dbReference type="EMBL" id="KIP06498.1"/>
    </source>
</evidence>
<accession>A0A0C3PJU4</accession>
<dbReference type="Proteomes" id="UP000053257">
    <property type="component" value="Unassembled WGS sequence"/>
</dbReference>
<evidence type="ECO:0000256" key="1">
    <source>
        <dbReference type="SAM" id="MobiDB-lite"/>
    </source>
</evidence>
<feature type="chain" id="PRO_5002168003" description="Secreted protein" evidence="2">
    <location>
        <begin position="19"/>
        <end position="152"/>
    </location>
</feature>
<sequence>MGVGVAAAAAAVVVVVDGVGVEEEVVQVVVAEGAQRQHGELAHVEVEVVAVADRARRDVHPRMTMTTTTFSVRSRRQPTRACFFKSALLQRTLTILPHLRLQCVAVPSRKPRRRLQPPAPLRLRPLAHPALPPPDPMMSNASAVFSLQLAQS</sequence>
<evidence type="ECO:0000313" key="4">
    <source>
        <dbReference type="Proteomes" id="UP000053257"/>
    </source>
</evidence>
<keyword evidence="4" id="KW-1185">Reference proteome</keyword>